<accession>A0ABT5V4R3</accession>
<keyword evidence="2" id="KW-0808">Transferase</keyword>
<dbReference type="InterPro" id="IPR038740">
    <property type="entry name" value="BioF2-like_GNAT_dom"/>
</dbReference>
<keyword evidence="3" id="KW-0133">Cell shape</keyword>
<evidence type="ECO:0000259" key="7">
    <source>
        <dbReference type="Pfam" id="PF13480"/>
    </source>
</evidence>
<evidence type="ECO:0000256" key="5">
    <source>
        <dbReference type="ARBA" id="ARBA00023315"/>
    </source>
</evidence>
<protein>
    <submittedName>
        <fullName evidence="8">GNAT family N-acetyltransferase</fullName>
    </submittedName>
</protein>
<reference evidence="8 9" key="1">
    <citation type="submission" date="2023-02" db="EMBL/GenBank/DDBJ databases">
        <title>Defining the Infant Male Urobiome and Moving Towards Mechanisms in Urobiome Research.</title>
        <authorList>
            <person name="Reasoner S."/>
            <person name="Flores V."/>
            <person name="Van Horn G."/>
            <person name="Morales G."/>
            <person name="Peard L."/>
            <person name="Abelson B."/>
            <person name="Manuel C."/>
            <person name="Lee J."/>
            <person name="Baker B."/>
            <person name="Williams T."/>
            <person name="Schmitz J."/>
            <person name="Clayton D."/>
            <person name="Hadjifrangiskou M."/>
        </authorList>
    </citation>
    <scope>NUCLEOTIDE SEQUENCE [LARGE SCALE GENOMIC DNA]</scope>
    <source>
        <strain evidence="8 9">AS1053</strain>
    </source>
</reference>
<proteinExistence type="inferred from homology"/>
<dbReference type="Pfam" id="PF13480">
    <property type="entry name" value="Acetyltransf_6"/>
    <property type="match status" value="1"/>
</dbReference>
<evidence type="ECO:0000256" key="2">
    <source>
        <dbReference type="ARBA" id="ARBA00022679"/>
    </source>
</evidence>
<dbReference type="RefSeq" id="WP_274733622.1">
    <property type="nucleotide sequence ID" value="NZ_CAMXYX010000009.1"/>
</dbReference>
<dbReference type="Proteomes" id="UP001219297">
    <property type="component" value="Unassembled WGS sequence"/>
</dbReference>
<dbReference type="Gene3D" id="3.40.630.30">
    <property type="match status" value="2"/>
</dbReference>
<dbReference type="InterPro" id="IPR003447">
    <property type="entry name" value="FEMABX"/>
</dbReference>
<comment type="similarity">
    <text evidence="1">Belongs to the FemABX family.</text>
</comment>
<dbReference type="PANTHER" id="PTHR36174:SF1">
    <property type="entry name" value="LIPID II:GLYCINE GLYCYLTRANSFERASE"/>
    <property type="match status" value="1"/>
</dbReference>
<feature type="domain" description="BioF2-like acetyltransferase" evidence="7">
    <location>
        <begin position="151"/>
        <end position="296"/>
    </location>
</feature>
<evidence type="ECO:0000313" key="9">
    <source>
        <dbReference type="Proteomes" id="UP001219297"/>
    </source>
</evidence>
<evidence type="ECO:0000313" key="8">
    <source>
        <dbReference type="EMBL" id="MDE1655928.1"/>
    </source>
</evidence>
<evidence type="ECO:0000256" key="6">
    <source>
        <dbReference type="ARBA" id="ARBA00023316"/>
    </source>
</evidence>
<dbReference type="PROSITE" id="PS51191">
    <property type="entry name" value="FEMABX"/>
    <property type="match status" value="1"/>
</dbReference>
<dbReference type="SUPFAM" id="SSF55729">
    <property type="entry name" value="Acyl-CoA N-acyltransferases (Nat)"/>
    <property type="match status" value="1"/>
</dbReference>
<evidence type="ECO:0000256" key="3">
    <source>
        <dbReference type="ARBA" id="ARBA00022960"/>
    </source>
</evidence>
<evidence type="ECO:0000256" key="1">
    <source>
        <dbReference type="ARBA" id="ARBA00009943"/>
    </source>
</evidence>
<dbReference type="GeneID" id="83608601"/>
<dbReference type="PANTHER" id="PTHR36174">
    <property type="entry name" value="LIPID II:GLYCINE GLYCYLTRANSFERASE"/>
    <property type="match status" value="1"/>
</dbReference>
<dbReference type="EMBL" id="JARBHI010000004">
    <property type="protein sequence ID" value="MDE1655928.1"/>
    <property type="molecule type" value="Genomic_DNA"/>
</dbReference>
<sequence>MSTLSLSRIDDTTYLDLAAGHGLPLEQLPAWDRYEDALPGHAPFGRFLWRDSTGQPRALISLTRMEGRGFTYLWAKKGPVWLGERPTAGEELEFRTTLAQLVRSADRGLAFMRIHAWHRAADLHELLQTVTYDRTVVVDVARPDAQIRASFSKSGRRQARKAEAEGLEFCDETERAREVFPELYAILTETASRDDFGAAPMSQYVTMLESLGPDHARLFVARAEGRALAWQIVLATDDLGEAYYGATNAEARQRHASMFMDMHTMTWLRETGRKSYDLMGVHSERAPQLEGVTGYKQKFAADFTEVAGAWDVPLRPRYYRALTLALHAKRAAVGTVRAARERLGRRGGKASAARVTARD</sequence>
<keyword evidence="6" id="KW-0961">Cell wall biogenesis/degradation</keyword>
<comment type="caution">
    <text evidence="8">The sequence shown here is derived from an EMBL/GenBank/DDBJ whole genome shotgun (WGS) entry which is preliminary data.</text>
</comment>
<evidence type="ECO:0000256" key="4">
    <source>
        <dbReference type="ARBA" id="ARBA00022984"/>
    </source>
</evidence>
<keyword evidence="9" id="KW-1185">Reference proteome</keyword>
<keyword evidence="4" id="KW-0573">Peptidoglycan synthesis</keyword>
<gene>
    <name evidence="8" type="ORF">PWJ81_02460</name>
</gene>
<name>A0ABT5V4R3_9ACTO</name>
<dbReference type="InterPro" id="IPR050644">
    <property type="entry name" value="PG_Glycine_Bridge_Synth"/>
</dbReference>
<keyword evidence="5" id="KW-0012">Acyltransferase</keyword>
<organism evidence="8 9">
    <name type="scientific">Actinotignum sanguinis</name>
    <dbReference type="NCBI Taxonomy" id="1445614"/>
    <lineage>
        <taxon>Bacteria</taxon>
        <taxon>Bacillati</taxon>
        <taxon>Actinomycetota</taxon>
        <taxon>Actinomycetes</taxon>
        <taxon>Actinomycetales</taxon>
        <taxon>Actinomycetaceae</taxon>
        <taxon>Actinotignum</taxon>
    </lineage>
</organism>
<dbReference type="InterPro" id="IPR016181">
    <property type="entry name" value="Acyl_CoA_acyltransferase"/>
</dbReference>